<evidence type="ECO:0000256" key="2">
    <source>
        <dbReference type="ARBA" id="ARBA00019992"/>
    </source>
</evidence>
<keyword evidence="6" id="KW-1185">Reference proteome</keyword>
<gene>
    <name evidence="5" type="ORF">V1286_000342</name>
</gene>
<dbReference type="InterPro" id="IPR033891">
    <property type="entry name" value="TTC38"/>
</dbReference>
<organism evidence="5 6">
    <name type="scientific">Bradyrhizobium algeriense</name>
    <dbReference type="NCBI Taxonomy" id="634784"/>
    <lineage>
        <taxon>Bacteria</taxon>
        <taxon>Pseudomonadati</taxon>
        <taxon>Pseudomonadota</taxon>
        <taxon>Alphaproteobacteria</taxon>
        <taxon>Hyphomicrobiales</taxon>
        <taxon>Nitrobacteraceae</taxon>
        <taxon>Bradyrhizobium</taxon>
    </lineage>
</organism>
<sequence length="436" mass="47216">MNHDRYGLTLTTASDRAAAHYRDGVDCMLSAWHGAEDAFDKAIAEDPGFALAHIGRARLHQLSMEGGKARAMAARARELAAGATPREKSHVEIMAAVIESKPKVAVSGAEAHLEEYPRDAQVLSILLGAFGLYAFSGRPDHDAAKLAICERHARHYGEDWWFVSYLGWSHTEAGNLSTGRTLSERAMALRAENANAAHGLSHAMFEQGDMAVGREFLAQWMPAHDRKSFLHGHLAWHVALTNLDEGDLDGALAIYEAHIKPAGRPYPPLNIFTDGASLLWRLSLAGKAGLEPHWREVAAYGEKYFPQAGAHFADVHFALAAATTDSAALDTRLAQLEARAADGKLAPGGCAIDLCRGIGAFAAGDNDGAVRLLEPAISELARIGGSRAQRQLWEDTLIVAYMRAGHGDKAARRISARLDCRPSARDEAWSRQALRN</sequence>
<dbReference type="Gene3D" id="1.25.40.10">
    <property type="entry name" value="Tetratricopeptide repeat domain"/>
    <property type="match status" value="1"/>
</dbReference>
<dbReference type="PANTHER" id="PTHR16263:SF4">
    <property type="entry name" value="TETRATRICOPEPTIDE REPEAT PROTEIN 38"/>
    <property type="match status" value="1"/>
</dbReference>
<dbReference type="InterPro" id="IPR011990">
    <property type="entry name" value="TPR-like_helical_dom_sf"/>
</dbReference>
<proteinExistence type="inferred from homology"/>
<evidence type="ECO:0000313" key="5">
    <source>
        <dbReference type="EMBL" id="MEH2552813.1"/>
    </source>
</evidence>
<keyword evidence="3" id="KW-0677">Repeat</keyword>
<comment type="caution">
    <text evidence="5">The sequence shown here is derived from an EMBL/GenBank/DDBJ whole genome shotgun (WGS) entry which is preliminary data.</text>
</comment>
<accession>A0ABU8B2P8</accession>
<reference evidence="5 6" key="1">
    <citation type="submission" date="2024-02" db="EMBL/GenBank/DDBJ databases">
        <title>Adaptive strategies in a cosmopolitan and abundant soil bacterium.</title>
        <authorList>
            <person name="Carini P."/>
        </authorList>
    </citation>
    <scope>NUCLEOTIDE SEQUENCE [LARGE SCALE GENOMIC DNA]</scope>
    <source>
        <strain evidence="5 6">AZCC 1608</strain>
    </source>
</reference>
<evidence type="ECO:0000256" key="1">
    <source>
        <dbReference type="ARBA" id="ARBA00005857"/>
    </source>
</evidence>
<dbReference type="EMBL" id="JAZHRV010000001">
    <property type="protein sequence ID" value="MEH2552813.1"/>
    <property type="molecule type" value="Genomic_DNA"/>
</dbReference>
<dbReference type="RefSeq" id="WP_334477169.1">
    <property type="nucleotide sequence ID" value="NZ_JAZHRV010000001.1"/>
</dbReference>
<name>A0ABU8B2P8_9BRAD</name>
<keyword evidence="4" id="KW-0802">TPR repeat</keyword>
<evidence type="ECO:0000256" key="4">
    <source>
        <dbReference type="ARBA" id="ARBA00022803"/>
    </source>
</evidence>
<dbReference type="CDD" id="cd05804">
    <property type="entry name" value="StaR_like"/>
    <property type="match status" value="1"/>
</dbReference>
<protein>
    <recommendedName>
        <fullName evidence="2">Tetratricopeptide repeat protein 38</fullName>
    </recommendedName>
</protein>
<dbReference type="SUPFAM" id="SSF48452">
    <property type="entry name" value="TPR-like"/>
    <property type="match status" value="1"/>
</dbReference>
<dbReference type="PANTHER" id="PTHR16263">
    <property type="entry name" value="TETRATRICOPEPTIDE REPEAT PROTEIN 38"/>
    <property type="match status" value="1"/>
</dbReference>
<dbReference type="Proteomes" id="UP001364224">
    <property type="component" value="Unassembled WGS sequence"/>
</dbReference>
<evidence type="ECO:0000256" key="3">
    <source>
        <dbReference type="ARBA" id="ARBA00022737"/>
    </source>
</evidence>
<comment type="similarity">
    <text evidence="1">Belongs to the TTC38 family.</text>
</comment>
<evidence type="ECO:0000313" key="6">
    <source>
        <dbReference type="Proteomes" id="UP001364224"/>
    </source>
</evidence>